<dbReference type="EMBL" id="PGFB01000005">
    <property type="protein sequence ID" value="PJJ55695.1"/>
    <property type="molecule type" value="Genomic_DNA"/>
</dbReference>
<evidence type="ECO:0000256" key="1">
    <source>
        <dbReference type="ARBA" id="ARBA00005336"/>
    </source>
</evidence>
<dbReference type="Gene3D" id="3.40.50.1700">
    <property type="entry name" value="Glycoside hydrolase family 3 C-terminal domain"/>
    <property type="match status" value="1"/>
</dbReference>
<evidence type="ECO:0000259" key="3">
    <source>
        <dbReference type="SMART" id="SM01217"/>
    </source>
</evidence>
<dbReference type="InterPro" id="IPR017853">
    <property type="entry name" value="GH"/>
</dbReference>
<dbReference type="SMART" id="SM01217">
    <property type="entry name" value="Fn3_like"/>
    <property type="match status" value="1"/>
</dbReference>
<dbReference type="InterPro" id="IPR036962">
    <property type="entry name" value="Glyco_hydro_3_N_sf"/>
</dbReference>
<dbReference type="InterPro" id="IPR036881">
    <property type="entry name" value="Glyco_hydro_3_C_sf"/>
</dbReference>
<dbReference type="GO" id="GO:0008422">
    <property type="term" value="F:beta-glucosidase activity"/>
    <property type="evidence" value="ECO:0007669"/>
    <property type="project" value="TreeGrafter"/>
</dbReference>
<dbReference type="Proteomes" id="UP000230161">
    <property type="component" value="Unassembled WGS sequence"/>
</dbReference>
<dbReference type="Pfam" id="PF00933">
    <property type="entry name" value="Glyco_hydro_3"/>
    <property type="match status" value="1"/>
</dbReference>
<dbReference type="InterPro" id="IPR013783">
    <property type="entry name" value="Ig-like_fold"/>
</dbReference>
<sequence length="736" mass="78212">MSTTTPSLFSLALEQVRNDPDRLDDAVSGLLAELTAEEKLALLDGDVPFWDGLADMLQNGYNYVPIEMGRTDRVGLPGLKFSDGPRGVVMGGATAFPVSMARGATWDVELEEQVGVAIGREARAQGANFFGGVCINLPRHPAWGRVQETYGEDPVLLGEFGAALTRGTQRNVMAVVKHFALNSMENARFSVDVTVDDAALHEVFLPHFRRVIEEGAAGVMTSYNSVNGEWAGENETLMEGVLRGRWGFAGVTVSDFIWGLRDAGKSLRAGLDVEEPFAQQRAQHLPDDLETGRVSWEHVDRAARRIIRTQLSHYASLVEEQPGLQVVFSPEHRALARTVAATSMVLLKNEPVDGRPLLPLDAASLSRVAVIGRLADTPNTGDHGSSDVHSPEVVTPLQGITRALPGVEIVTVGDDDATASATAATGADAAIVVVGYTAEDEGEFIGSSVFSDPALWTMLPPTDDSPVGQALVANFEQLAGSEVSIVGSTGAGGDRESLRLRPVDVEIIRAVAAANPRTVVAIVTAGAVITEEWRDSVPAMLLSWYSGSEGGSALADVLLGTVDASGRLPFSIPTSEEHLPFFDRDATAITYDKWFGQRLLDRDGNAAAFPLGYGLSYTSFELSEASVVGAGDESLRVQVTVSNTGARGGRHVVEVYGRALDAGADFPTRVLLGFAPISLTAGQSETVTVAASTRPLQRWTDDGFVPASDTLELEVAAYAGDPSALTLSTPYPDDRA</sequence>
<dbReference type="SUPFAM" id="SSF51445">
    <property type="entry name" value="(Trans)glycosidases"/>
    <property type="match status" value="1"/>
</dbReference>
<dbReference type="RefSeq" id="WP_100345792.1">
    <property type="nucleotide sequence ID" value="NZ_PGFB01000005.1"/>
</dbReference>
<dbReference type="InterPro" id="IPR026891">
    <property type="entry name" value="Fn3-like"/>
</dbReference>
<evidence type="ECO:0000313" key="4">
    <source>
        <dbReference type="EMBL" id="PJJ55695.1"/>
    </source>
</evidence>
<gene>
    <name evidence="4" type="ORF">CLV54_3046</name>
</gene>
<dbReference type="GO" id="GO:0009251">
    <property type="term" value="P:glucan catabolic process"/>
    <property type="evidence" value="ECO:0007669"/>
    <property type="project" value="TreeGrafter"/>
</dbReference>
<evidence type="ECO:0000313" key="5">
    <source>
        <dbReference type="Proteomes" id="UP000230161"/>
    </source>
</evidence>
<accession>A0A2M9BCM3</accession>
<keyword evidence="5" id="KW-1185">Reference proteome</keyword>
<comment type="caution">
    <text evidence="4">The sequence shown here is derived from an EMBL/GenBank/DDBJ whole genome shotgun (WGS) entry which is preliminary data.</text>
</comment>
<dbReference type="PANTHER" id="PTHR42715">
    <property type="entry name" value="BETA-GLUCOSIDASE"/>
    <property type="match status" value="1"/>
</dbReference>
<dbReference type="Gene3D" id="2.60.40.10">
    <property type="entry name" value="Immunoglobulins"/>
    <property type="match status" value="1"/>
</dbReference>
<organism evidence="4 5">
    <name type="scientific">Compostimonas suwonensis</name>
    <dbReference type="NCBI Taxonomy" id="1048394"/>
    <lineage>
        <taxon>Bacteria</taxon>
        <taxon>Bacillati</taxon>
        <taxon>Actinomycetota</taxon>
        <taxon>Actinomycetes</taxon>
        <taxon>Micrococcales</taxon>
        <taxon>Microbacteriaceae</taxon>
        <taxon>Compostimonas</taxon>
    </lineage>
</organism>
<dbReference type="Gene3D" id="3.20.20.300">
    <property type="entry name" value="Glycoside hydrolase, family 3, N-terminal domain"/>
    <property type="match status" value="1"/>
</dbReference>
<dbReference type="AlphaFoldDB" id="A0A2M9BCM3"/>
<protein>
    <submittedName>
        <fullName evidence="4">Beta-glucosidase-like glycosyl hydrolase</fullName>
    </submittedName>
</protein>
<proteinExistence type="inferred from homology"/>
<comment type="similarity">
    <text evidence="1">Belongs to the glycosyl hydrolase 3 family.</text>
</comment>
<dbReference type="SUPFAM" id="SSF52279">
    <property type="entry name" value="Beta-D-glucan exohydrolase, C-terminal domain"/>
    <property type="match status" value="1"/>
</dbReference>
<name>A0A2M9BCM3_9MICO</name>
<dbReference type="Pfam" id="PF01915">
    <property type="entry name" value="Glyco_hydro_3_C"/>
    <property type="match status" value="1"/>
</dbReference>
<keyword evidence="2 4" id="KW-0378">Hydrolase</keyword>
<dbReference type="OrthoDB" id="3187421at2"/>
<dbReference type="InterPro" id="IPR002772">
    <property type="entry name" value="Glyco_hydro_3_C"/>
</dbReference>
<dbReference type="PANTHER" id="PTHR42715:SF3">
    <property type="entry name" value="BETA-GLUCOSIDASE B-RELATED"/>
    <property type="match status" value="1"/>
</dbReference>
<dbReference type="InterPro" id="IPR001764">
    <property type="entry name" value="Glyco_hydro_3_N"/>
</dbReference>
<evidence type="ECO:0000256" key="2">
    <source>
        <dbReference type="ARBA" id="ARBA00022801"/>
    </source>
</evidence>
<feature type="domain" description="Fibronectin type III-like" evidence="3">
    <location>
        <begin position="651"/>
        <end position="719"/>
    </location>
</feature>
<reference evidence="4 5" key="1">
    <citation type="submission" date="2017-11" db="EMBL/GenBank/DDBJ databases">
        <title>Genomic Encyclopedia of Archaeal and Bacterial Type Strains, Phase II (KMG-II): From Individual Species to Whole Genera.</title>
        <authorList>
            <person name="Goeker M."/>
        </authorList>
    </citation>
    <scope>NUCLEOTIDE SEQUENCE [LARGE SCALE GENOMIC DNA]</scope>
    <source>
        <strain evidence="4 5">DSM 25625</strain>
    </source>
</reference>
<dbReference type="PRINTS" id="PR00133">
    <property type="entry name" value="GLHYDRLASE3"/>
</dbReference>
<dbReference type="Pfam" id="PF14310">
    <property type="entry name" value="Fn3-like"/>
    <property type="match status" value="1"/>
</dbReference>
<dbReference type="InterPro" id="IPR050288">
    <property type="entry name" value="Cellulose_deg_GH3"/>
</dbReference>